<dbReference type="CDD" id="cd08704">
    <property type="entry name" value="Met_tRNA_FMT_C"/>
    <property type="match status" value="1"/>
</dbReference>
<dbReference type="InterPro" id="IPR011034">
    <property type="entry name" value="Formyl_transferase-like_C_sf"/>
</dbReference>
<organism evidence="8 9">
    <name type="scientific">Thermohalobacter berrensis</name>
    <dbReference type="NCBI Taxonomy" id="99594"/>
    <lineage>
        <taxon>Bacteria</taxon>
        <taxon>Bacillati</taxon>
        <taxon>Bacillota</taxon>
        <taxon>Tissierellia</taxon>
        <taxon>Tissierellales</taxon>
        <taxon>Thermohalobacteraceae</taxon>
        <taxon>Thermohalobacter</taxon>
    </lineage>
</organism>
<dbReference type="Pfam" id="PF02911">
    <property type="entry name" value="Formyl_trans_C"/>
    <property type="match status" value="1"/>
</dbReference>
<keyword evidence="4 5" id="KW-0648">Protein biosynthesis</keyword>
<dbReference type="InterPro" id="IPR044135">
    <property type="entry name" value="Met-tRNA-FMT_C"/>
</dbReference>
<dbReference type="Pfam" id="PF00551">
    <property type="entry name" value="Formyl_trans_N"/>
    <property type="match status" value="1"/>
</dbReference>
<reference evidence="8 9" key="1">
    <citation type="submission" date="2016-08" db="EMBL/GenBank/DDBJ databases">
        <title>Novel Firmicutes and Novel Genomes.</title>
        <authorList>
            <person name="Poppleton D.I."/>
            <person name="Gribaldo S."/>
        </authorList>
    </citation>
    <scope>NUCLEOTIDE SEQUENCE [LARGE SCALE GENOMIC DNA]</scope>
    <source>
        <strain evidence="8 9">CTT3</strain>
    </source>
</reference>
<keyword evidence="9" id="KW-1185">Reference proteome</keyword>
<dbReference type="PANTHER" id="PTHR11138">
    <property type="entry name" value="METHIONYL-TRNA FORMYLTRANSFERASE"/>
    <property type="match status" value="1"/>
</dbReference>
<evidence type="ECO:0000313" key="8">
    <source>
        <dbReference type="EMBL" id="RKD34756.1"/>
    </source>
</evidence>
<comment type="caution">
    <text evidence="8">The sequence shown here is derived from an EMBL/GenBank/DDBJ whole genome shotgun (WGS) entry which is preliminary data.</text>
</comment>
<feature type="domain" description="Formyl transferase C-terminal" evidence="7">
    <location>
        <begin position="201"/>
        <end position="294"/>
    </location>
</feature>
<sequence>MGTPDFAVPTLEKIYNEGYDIPLVITQPDRPKGRGKKLSSPPVKIKAKELGLDVYQPQNVNDKECITQLEKISPDVIVVIAYGQILKEDLLNLPKYGCVNVHASLLPKYRGAAPINWVIINGEKKTGITTMYMDKGLDSGDILLKEGIDIREDETAGELHDRLMYLGADVLVETLRKIENGTLERIPQDHDKATYAPMMDRKLGKIDWEKSAEKIKNLVRGTYPWPGAYTNYKGKKVKIIEVDAIDQFKEGEPGKVVKVSDEGIYVNAKEGCIVIKRLQFPNKRKMTIRQYLLGNSFEEDVILQ</sequence>
<dbReference type="NCBIfam" id="TIGR00460">
    <property type="entry name" value="fmt"/>
    <property type="match status" value="1"/>
</dbReference>
<gene>
    <name evidence="5" type="primary">fmt</name>
    <name evidence="8" type="ORF">BET03_00575</name>
</gene>
<evidence type="ECO:0000313" key="9">
    <source>
        <dbReference type="Proteomes" id="UP000284177"/>
    </source>
</evidence>
<feature type="domain" description="Formyl transferase N-terminal" evidence="6">
    <location>
        <begin position="2"/>
        <end position="175"/>
    </location>
</feature>
<evidence type="ECO:0000259" key="6">
    <source>
        <dbReference type="Pfam" id="PF00551"/>
    </source>
</evidence>
<comment type="function">
    <text evidence="5">Attaches a formyl group to the free amino group of methionyl-tRNA(fMet). The formyl group appears to play a dual role in the initiator identity of N-formylmethionyl-tRNA by promoting its recognition by IF2 and preventing the misappropriation of this tRNA by the elongation apparatus.</text>
</comment>
<dbReference type="InterPro" id="IPR005794">
    <property type="entry name" value="Fmt"/>
</dbReference>
<dbReference type="HAMAP" id="MF_00182">
    <property type="entry name" value="Formyl_trans"/>
    <property type="match status" value="1"/>
</dbReference>
<comment type="catalytic activity">
    <reaction evidence="5">
        <text>L-methionyl-tRNA(fMet) + (6R)-10-formyltetrahydrofolate = N-formyl-L-methionyl-tRNA(fMet) + (6S)-5,6,7,8-tetrahydrofolate + H(+)</text>
        <dbReference type="Rhea" id="RHEA:24380"/>
        <dbReference type="Rhea" id="RHEA-COMP:9952"/>
        <dbReference type="Rhea" id="RHEA-COMP:9953"/>
        <dbReference type="ChEBI" id="CHEBI:15378"/>
        <dbReference type="ChEBI" id="CHEBI:57453"/>
        <dbReference type="ChEBI" id="CHEBI:78530"/>
        <dbReference type="ChEBI" id="CHEBI:78844"/>
        <dbReference type="ChEBI" id="CHEBI:195366"/>
        <dbReference type="EC" id="2.1.2.9"/>
    </reaction>
</comment>
<dbReference type="PANTHER" id="PTHR11138:SF5">
    <property type="entry name" value="METHIONYL-TRNA FORMYLTRANSFERASE, MITOCHONDRIAL"/>
    <property type="match status" value="1"/>
</dbReference>
<dbReference type="InterPro" id="IPR036477">
    <property type="entry name" value="Formyl_transf_N_sf"/>
</dbReference>
<evidence type="ECO:0000256" key="3">
    <source>
        <dbReference type="ARBA" id="ARBA00022679"/>
    </source>
</evidence>
<comment type="similarity">
    <text evidence="1 5">Belongs to the Fmt family.</text>
</comment>
<keyword evidence="3 5" id="KW-0808">Transferase</keyword>
<protein>
    <recommendedName>
        <fullName evidence="2 5">Methionyl-tRNA formyltransferase</fullName>
        <ecNumber evidence="2 5">2.1.2.9</ecNumber>
    </recommendedName>
</protein>
<dbReference type="PROSITE" id="PS00373">
    <property type="entry name" value="GART"/>
    <property type="match status" value="1"/>
</dbReference>
<feature type="binding site" evidence="5">
    <location>
        <begin position="104"/>
        <end position="107"/>
    </location>
    <ligand>
        <name>(6S)-5,6,7,8-tetrahydrofolate</name>
        <dbReference type="ChEBI" id="CHEBI:57453"/>
    </ligand>
</feature>
<dbReference type="InterPro" id="IPR002376">
    <property type="entry name" value="Formyl_transf_N"/>
</dbReference>
<dbReference type="GO" id="GO:0004479">
    <property type="term" value="F:methionyl-tRNA formyltransferase activity"/>
    <property type="evidence" value="ECO:0007669"/>
    <property type="project" value="UniProtKB-UniRule"/>
</dbReference>
<dbReference type="EMBL" id="MCIB01000001">
    <property type="protein sequence ID" value="RKD34756.1"/>
    <property type="molecule type" value="Genomic_DNA"/>
</dbReference>
<dbReference type="SUPFAM" id="SSF50486">
    <property type="entry name" value="FMT C-terminal domain-like"/>
    <property type="match status" value="1"/>
</dbReference>
<dbReference type="GO" id="GO:0005829">
    <property type="term" value="C:cytosol"/>
    <property type="evidence" value="ECO:0007669"/>
    <property type="project" value="TreeGrafter"/>
</dbReference>
<dbReference type="CDD" id="cd08646">
    <property type="entry name" value="FMT_core_Met-tRNA-FMT_N"/>
    <property type="match status" value="1"/>
</dbReference>
<dbReference type="InterPro" id="IPR001555">
    <property type="entry name" value="GART_AS"/>
</dbReference>
<evidence type="ECO:0000256" key="1">
    <source>
        <dbReference type="ARBA" id="ARBA00010699"/>
    </source>
</evidence>
<dbReference type="AlphaFoldDB" id="A0A419TB98"/>
<name>A0A419TB98_9FIRM</name>
<dbReference type="InterPro" id="IPR041711">
    <property type="entry name" value="Met-tRNA-FMT_N"/>
</dbReference>
<evidence type="ECO:0000256" key="2">
    <source>
        <dbReference type="ARBA" id="ARBA00012261"/>
    </source>
</evidence>
<dbReference type="InterPro" id="IPR005793">
    <property type="entry name" value="Formyl_trans_C"/>
</dbReference>
<proteinExistence type="inferred from homology"/>
<dbReference type="SUPFAM" id="SSF53328">
    <property type="entry name" value="Formyltransferase"/>
    <property type="match status" value="1"/>
</dbReference>
<dbReference type="FunFam" id="3.40.50.12230:FF:000001">
    <property type="entry name" value="Methionyl-tRNA formyltransferase"/>
    <property type="match status" value="1"/>
</dbReference>
<evidence type="ECO:0000256" key="5">
    <source>
        <dbReference type="HAMAP-Rule" id="MF_00182"/>
    </source>
</evidence>
<evidence type="ECO:0000256" key="4">
    <source>
        <dbReference type="ARBA" id="ARBA00022917"/>
    </source>
</evidence>
<evidence type="ECO:0000259" key="7">
    <source>
        <dbReference type="Pfam" id="PF02911"/>
    </source>
</evidence>
<accession>A0A419TB98</accession>
<dbReference type="Proteomes" id="UP000284177">
    <property type="component" value="Unassembled WGS sequence"/>
</dbReference>
<dbReference type="Gene3D" id="3.40.50.12230">
    <property type="match status" value="1"/>
</dbReference>
<dbReference type="EC" id="2.1.2.9" evidence="2 5"/>